<dbReference type="RefSeq" id="WP_125576370.1">
    <property type="nucleotide sequence ID" value="NZ_JBHTOF010000022.1"/>
</dbReference>
<reference evidence="8" key="1">
    <citation type="journal article" date="2019" name="Int. J. Syst. Evol. Microbiol.">
        <title>The Global Catalogue of Microorganisms (GCM) 10K type strain sequencing project: providing services to taxonomists for standard genome sequencing and annotation.</title>
        <authorList>
            <consortium name="The Broad Institute Genomics Platform"/>
            <consortium name="The Broad Institute Genome Sequencing Center for Infectious Disease"/>
            <person name="Wu L."/>
            <person name="Ma J."/>
        </authorList>
    </citation>
    <scope>NUCLEOTIDE SEQUENCE [LARGE SCALE GENOMIC DNA]</scope>
    <source>
        <strain evidence="8">CCM 8951</strain>
    </source>
</reference>
<evidence type="ECO:0000256" key="2">
    <source>
        <dbReference type="ARBA" id="ARBA00022801"/>
    </source>
</evidence>
<evidence type="ECO:0000256" key="4">
    <source>
        <dbReference type="PROSITE-ProRule" id="PRU10055"/>
    </source>
</evidence>
<dbReference type="Gene3D" id="3.20.20.80">
    <property type="entry name" value="Glycosidases"/>
    <property type="match status" value="1"/>
</dbReference>
<dbReference type="PANTHER" id="PTHR10353">
    <property type="entry name" value="GLYCOSYL HYDROLASE"/>
    <property type="match status" value="1"/>
</dbReference>
<dbReference type="InterPro" id="IPR018120">
    <property type="entry name" value="Glyco_hydro_1_AS"/>
</dbReference>
<keyword evidence="8" id="KW-1185">Reference proteome</keyword>
<comment type="caution">
    <text evidence="7">The sequence shown here is derived from an EMBL/GenBank/DDBJ whole genome shotgun (WGS) entry which is preliminary data.</text>
</comment>
<comment type="similarity">
    <text evidence="1 5">Belongs to the glycosyl hydrolase 1 family.</text>
</comment>
<evidence type="ECO:0000256" key="5">
    <source>
        <dbReference type="RuleBase" id="RU003690"/>
    </source>
</evidence>
<feature type="active site" description="Nucleophile" evidence="4">
    <location>
        <position position="357"/>
    </location>
</feature>
<proteinExistence type="inferred from homology"/>
<evidence type="ECO:0000256" key="3">
    <source>
        <dbReference type="ARBA" id="ARBA00023295"/>
    </source>
</evidence>
<dbReference type="EMBL" id="JBHTOF010000022">
    <property type="protein sequence ID" value="MFD1465018.1"/>
    <property type="molecule type" value="Genomic_DNA"/>
</dbReference>
<dbReference type="Proteomes" id="UP001597244">
    <property type="component" value="Unassembled WGS sequence"/>
</dbReference>
<dbReference type="Pfam" id="PF00232">
    <property type="entry name" value="Glyco_hydro_1"/>
    <property type="match status" value="1"/>
</dbReference>
<dbReference type="PANTHER" id="PTHR10353:SF122">
    <property type="entry name" value="6-PHOSPHO-BETA-GLUCOSIDASE ASCB-RELATED"/>
    <property type="match status" value="1"/>
</dbReference>
<dbReference type="PROSITE" id="PS00653">
    <property type="entry name" value="GLYCOSYL_HYDROL_F1_2"/>
    <property type="match status" value="1"/>
</dbReference>
<dbReference type="InterPro" id="IPR017853">
    <property type="entry name" value="GH"/>
</dbReference>
<dbReference type="PROSITE" id="PS00572">
    <property type="entry name" value="GLYCOSYL_HYDROL_F1_1"/>
    <property type="match status" value="1"/>
</dbReference>
<protein>
    <submittedName>
        <fullName evidence="7">Glycoside hydrolase family 1 protein</fullName>
        <ecNumber evidence="7">3.2.1.-</ecNumber>
    </submittedName>
</protein>
<dbReference type="EC" id="3.2.1.-" evidence="7"/>
<evidence type="ECO:0000313" key="8">
    <source>
        <dbReference type="Proteomes" id="UP001597244"/>
    </source>
</evidence>
<evidence type="ECO:0000256" key="1">
    <source>
        <dbReference type="ARBA" id="ARBA00010838"/>
    </source>
</evidence>
<evidence type="ECO:0000256" key="6">
    <source>
        <dbReference type="RuleBase" id="RU004468"/>
    </source>
</evidence>
<gene>
    <name evidence="7" type="ORF">ACFQ4L_02795</name>
</gene>
<keyword evidence="3 6" id="KW-0326">Glycosidase</keyword>
<dbReference type="PRINTS" id="PR00131">
    <property type="entry name" value="GLHYDRLASE1"/>
</dbReference>
<organism evidence="7 8">
    <name type="scientific">Lapidilactobacillus mulanensis</name>
    <dbReference type="NCBI Taxonomy" id="2485999"/>
    <lineage>
        <taxon>Bacteria</taxon>
        <taxon>Bacillati</taxon>
        <taxon>Bacillota</taxon>
        <taxon>Bacilli</taxon>
        <taxon>Lactobacillales</taxon>
        <taxon>Lactobacillaceae</taxon>
        <taxon>Lapidilactobacillus</taxon>
    </lineage>
</organism>
<accession>A0ABW4DMK5</accession>
<dbReference type="GO" id="GO:0016798">
    <property type="term" value="F:hydrolase activity, acting on glycosyl bonds"/>
    <property type="evidence" value="ECO:0007669"/>
    <property type="project" value="UniProtKB-KW"/>
</dbReference>
<dbReference type="InterPro" id="IPR001360">
    <property type="entry name" value="Glyco_hydro_1"/>
</dbReference>
<sequence length="455" mass="51073">MGKVPSDFLWGSATSAYQVEGASLTDGKGPSVQDTKKLPANTTDFKVASDHYHHFKEDIALFQELGLKAYRFSIAWSRILPTGQGEVNPAGLAFYDELINACIQAGIEPIVTMYHFDLPDALEQAGGWANRATIDAFVAYCQILFDHFGDRVQYWLTINEQNMMVLANESVLSGRKSVQQSFQENHHMLLAQAKVIKLYHELDYAGKIGPAPNIAYAYPASSAPEDILAAQWFNSIRNWLFLDVPVYGRYDPQAMSLLQAMQVAPEFASGDAEILAAGICDIIAFNYYNSNTVAANMPEKGQAQTPTADFSVPYFFKSVSNPHLAKTEFGWEIDPIGFRITLHELYNRYHKPLLITENGIGGRDELAADGKIHDDYRIQYLSAHIQEMTQAIHEGVDVIGYCSWSALDVVSTHEGMRKRYGLIYVNRTDTELRDLKRYPKDSFYWYQGVIRNGGV</sequence>
<evidence type="ECO:0000313" key="7">
    <source>
        <dbReference type="EMBL" id="MFD1465018.1"/>
    </source>
</evidence>
<dbReference type="SUPFAM" id="SSF51445">
    <property type="entry name" value="(Trans)glycosidases"/>
    <property type="match status" value="1"/>
</dbReference>
<dbReference type="InterPro" id="IPR033132">
    <property type="entry name" value="GH_1_N_CS"/>
</dbReference>
<keyword evidence="2 6" id="KW-0378">Hydrolase</keyword>
<name>A0ABW4DMK5_9LACO</name>